<proteinExistence type="predicted"/>
<dbReference type="InterPro" id="IPR050228">
    <property type="entry name" value="Carboxylesterase_BioH"/>
</dbReference>
<organism evidence="2">
    <name type="scientific">Candidatus Kentrum sp. DK</name>
    <dbReference type="NCBI Taxonomy" id="2126562"/>
    <lineage>
        <taxon>Bacteria</taxon>
        <taxon>Pseudomonadati</taxon>
        <taxon>Pseudomonadota</taxon>
        <taxon>Gammaproteobacteria</taxon>
        <taxon>Candidatus Kentrum</taxon>
    </lineage>
</organism>
<dbReference type="EMBL" id="CAADEY010000035">
    <property type="protein sequence ID" value="VFJ52100.1"/>
    <property type="molecule type" value="Genomic_DNA"/>
</dbReference>
<dbReference type="PANTHER" id="PTHR43194:SF2">
    <property type="entry name" value="PEROXISOMAL MEMBRANE PROTEIN LPX1"/>
    <property type="match status" value="1"/>
</dbReference>
<dbReference type="InterPro" id="IPR029058">
    <property type="entry name" value="AB_hydrolase_fold"/>
</dbReference>
<evidence type="ECO:0000313" key="2">
    <source>
        <dbReference type="EMBL" id="VFJ52100.1"/>
    </source>
</evidence>
<gene>
    <name evidence="2" type="ORF">BECKDK2373C_GA0170839_10352</name>
</gene>
<sequence length="278" mass="31094">MDLEIISHLPKTKKNAKSTPLLFVHGAFCGAWVWEEHFLPYFAERGFEAHALSLRGHGKSDGHALLPLFGISDYVEDLKNTVEGMNPRPILIGHSMGGVVVQWFLQDHAVPGAVLMGSGPPYGMLASAAVTFLNNPIISTQVSLMPMAQLFASNPVFMDMSRRVLFSERMPEDKAMDFLRRTQLESFRAMFDLSWPHRAKTQGTPLLVLGAEKDYFISPYMVRATAKAYKTEAEIFPHMGHAMMVETGWEAIADRIIRWIDEGFPMRGLPNASENKAV</sequence>
<feature type="domain" description="AB hydrolase-1" evidence="1">
    <location>
        <begin position="21"/>
        <end position="254"/>
    </location>
</feature>
<dbReference type="GO" id="GO:0016787">
    <property type="term" value="F:hydrolase activity"/>
    <property type="evidence" value="ECO:0007669"/>
    <property type="project" value="UniProtKB-KW"/>
</dbReference>
<dbReference type="AlphaFoldDB" id="A0A450SGF7"/>
<keyword evidence="2" id="KW-0378">Hydrolase</keyword>
<evidence type="ECO:0000259" key="1">
    <source>
        <dbReference type="Pfam" id="PF12697"/>
    </source>
</evidence>
<accession>A0A450SGF7</accession>
<dbReference type="InterPro" id="IPR000073">
    <property type="entry name" value="AB_hydrolase_1"/>
</dbReference>
<reference evidence="2" key="1">
    <citation type="submission" date="2019-02" db="EMBL/GenBank/DDBJ databases">
        <authorList>
            <person name="Gruber-Vodicka R. H."/>
            <person name="Seah K. B. B."/>
        </authorList>
    </citation>
    <scope>NUCLEOTIDE SEQUENCE</scope>
    <source>
        <strain evidence="2">BECK_DK161</strain>
    </source>
</reference>
<dbReference type="SUPFAM" id="SSF53474">
    <property type="entry name" value="alpha/beta-Hydrolases"/>
    <property type="match status" value="1"/>
</dbReference>
<protein>
    <submittedName>
        <fullName evidence="2">Lysophospholipase, alpha-beta hydrolase superfamily</fullName>
    </submittedName>
</protein>
<dbReference type="Pfam" id="PF12697">
    <property type="entry name" value="Abhydrolase_6"/>
    <property type="match status" value="1"/>
</dbReference>
<name>A0A450SGF7_9GAMM</name>
<dbReference type="Gene3D" id="3.40.50.1820">
    <property type="entry name" value="alpha/beta hydrolase"/>
    <property type="match status" value="1"/>
</dbReference>
<dbReference type="PANTHER" id="PTHR43194">
    <property type="entry name" value="HYDROLASE ALPHA/BETA FOLD FAMILY"/>
    <property type="match status" value="1"/>
</dbReference>